<evidence type="ECO:0000256" key="1">
    <source>
        <dbReference type="SAM" id="MobiDB-lite"/>
    </source>
</evidence>
<organism evidence="2 3">
    <name type="scientific">Schizophyllum amplum</name>
    <dbReference type="NCBI Taxonomy" id="97359"/>
    <lineage>
        <taxon>Eukaryota</taxon>
        <taxon>Fungi</taxon>
        <taxon>Dikarya</taxon>
        <taxon>Basidiomycota</taxon>
        <taxon>Agaricomycotina</taxon>
        <taxon>Agaricomycetes</taxon>
        <taxon>Agaricomycetidae</taxon>
        <taxon>Agaricales</taxon>
        <taxon>Schizophyllaceae</taxon>
        <taxon>Schizophyllum</taxon>
    </lineage>
</organism>
<dbReference type="STRING" id="97359.A0A550CY53"/>
<keyword evidence="3" id="KW-1185">Reference proteome</keyword>
<dbReference type="AlphaFoldDB" id="A0A550CY53"/>
<feature type="region of interest" description="Disordered" evidence="1">
    <location>
        <begin position="45"/>
        <end position="81"/>
    </location>
</feature>
<dbReference type="EMBL" id="VDMD01000001">
    <property type="protein sequence ID" value="TRM69736.1"/>
    <property type="molecule type" value="Genomic_DNA"/>
</dbReference>
<feature type="compositionally biased region" description="Polar residues" evidence="1">
    <location>
        <begin position="71"/>
        <end position="80"/>
    </location>
</feature>
<protein>
    <submittedName>
        <fullName evidence="2">Uncharacterized protein</fullName>
    </submittedName>
</protein>
<evidence type="ECO:0000313" key="2">
    <source>
        <dbReference type="EMBL" id="TRM69736.1"/>
    </source>
</evidence>
<accession>A0A550CY53</accession>
<dbReference type="OrthoDB" id="3265815at2759"/>
<proteinExistence type="predicted"/>
<comment type="caution">
    <text evidence="2">The sequence shown here is derived from an EMBL/GenBank/DDBJ whole genome shotgun (WGS) entry which is preliminary data.</text>
</comment>
<dbReference type="Proteomes" id="UP000320762">
    <property type="component" value="Unassembled WGS sequence"/>
</dbReference>
<reference evidence="2 3" key="1">
    <citation type="journal article" date="2019" name="New Phytol.">
        <title>Comparative genomics reveals unique wood-decay strategies and fruiting body development in the Schizophyllaceae.</title>
        <authorList>
            <person name="Almasi E."/>
            <person name="Sahu N."/>
            <person name="Krizsan K."/>
            <person name="Balint B."/>
            <person name="Kovacs G.M."/>
            <person name="Kiss B."/>
            <person name="Cseklye J."/>
            <person name="Drula E."/>
            <person name="Henrissat B."/>
            <person name="Nagy I."/>
            <person name="Chovatia M."/>
            <person name="Adam C."/>
            <person name="LaButti K."/>
            <person name="Lipzen A."/>
            <person name="Riley R."/>
            <person name="Grigoriev I.V."/>
            <person name="Nagy L.G."/>
        </authorList>
    </citation>
    <scope>NUCLEOTIDE SEQUENCE [LARGE SCALE GENOMIC DNA]</scope>
    <source>
        <strain evidence="2 3">NL-1724</strain>
    </source>
</reference>
<gene>
    <name evidence="2" type="ORF">BD626DRAFT_563461</name>
</gene>
<name>A0A550CY53_9AGAR</name>
<sequence length="358" mass="38886">MPFPAPCEGQSDHCYDQINEEQYFSYMGHWNHEYDAGAVMDPYTGEQRQQQLPTSPGWVSDGSDLSPWPSELSTSETSQAGYDAYSPSPLTPGSLALFPPDGDSAASPEQTTMSVSTAFNANASPSRHHPPDFEITSADEVLFFVSSVMLAGASCNGFLQAYPVAGGRLRNSEPADVLNLVLHAAYGASVAPFSPSLDTIAAAIGRLESTGWARKRSSRPYDLRRLAEMASAHLLAYPLHVMTDADAEAMGALIGRGWSCCSIVVSQLRILLEPTQEFHPRTPTCGFTAQRRLATAWTRMALHVTAEGGPGRCVGYYPAGSVILYQERDIVHGLQDDAHERIWKAVVDWTMLPTTVIT</sequence>
<evidence type="ECO:0000313" key="3">
    <source>
        <dbReference type="Proteomes" id="UP000320762"/>
    </source>
</evidence>